<keyword evidence="3" id="KW-1185">Reference proteome</keyword>
<gene>
    <name evidence="2" type="ORF">ILEXP_LOCUS19752</name>
</gene>
<dbReference type="Proteomes" id="UP001642360">
    <property type="component" value="Unassembled WGS sequence"/>
</dbReference>
<name>A0ABC8S346_9AQUA</name>
<organism evidence="2 3">
    <name type="scientific">Ilex paraguariensis</name>
    <name type="common">yerba mate</name>
    <dbReference type="NCBI Taxonomy" id="185542"/>
    <lineage>
        <taxon>Eukaryota</taxon>
        <taxon>Viridiplantae</taxon>
        <taxon>Streptophyta</taxon>
        <taxon>Embryophyta</taxon>
        <taxon>Tracheophyta</taxon>
        <taxon>Spermatophyta</taxon>
        <taxon>Magnoliopsida</taxon>
        <taxon>eudicotyledons</taxon>
        <taxon>Gunneridae</taxon>
        <taxon>Pentapetalae</taxon>
        <taxon>asterids</taxon>
        <taxon>campanulids</taxon>
        <taxon>Aquifoliales</taxon>
        <taxon>Aquifoliaceae</taxon>
        <taxon>Ilex</taxon>
    </lineage>
</organism>
<comment type="caution">
    <text evidence="2">The sequence shown here is derived from an EMBL/GenBank/DDBJ whole genome shotgun (WGS) entry which is preliminary data.</text>
</comment>
<dbReference type="InterPro" id="IPR052408">
    <property type="entry name" value="Exonuclease_MUT-7-like"/>
</dbReference>
<dbReference type="Gene3D" id="3.30.420.10">
    <property type="entry name" value="Ribonuclease H-like superfamily/Ribonuclease H"/>
    <property type="match status" value="1"/>
</dbReference>
<dbReference type="InterPro" id="IPR002562">
    <property type="entry name" value="3'-5'_exonuclease_dom"/>
</dbReference>
<evidence type="ECO:0000313" key="3">
    <source>
        <dbReference type="Proteomes" id="UP001642360"/>
    </source>
</evidence>
<dbReference type="PANTHER" id="PTHR47765">
    <property type="entry name" value="3'-5' EXONUCLEASE DOMAIN-CONTAINING PROTEIN"/>
    <property type="match status" value="1"/>
</dbReference>
<dbReference type="Pfam" id="PF01612">
    <property type="entry name" value="DNA_pol_A_exo1"/>
    <property type="match status" value="1"/>
</dbReference>
<evidence type="ECO:0000313" key="2">
    <source>
        <dbReference type="EMBL" id="CAK9151579.1"/>
    </source>
</evidence>
<protein>
    <recommendedName>
        <fullName evidence="1">3'-5' exonuclease domain-containing protein</fullName>
    </recommendedName>
</protein>
<reference evidence="2 3" key="1">
    <citation type="submission" date="2024-02" db="EMBL/GenBank/DDBJ databases">
        <authorList>
            <person name="Vignale AGUSTIN F."/>
            <person name="Sosa J E."/>
            <person name="Modenutti C."/>
        </authorList>
    </citation>
    <scope>NUCLEOTIDE SEQUENCE [LARGE SCALE GENOMIC DNA]</scope>
</reference>
<feature type="domain" description="3'-5' exonuclease" evidence="1">
    <location>
        <begin position="10"/>
        <end position="216"/>
    </location>
</feature>
<dbReference type="InterPro" id="IPR012337">
    <property type="entry name" value="RNaseH-like_sf"/>
</dbReference>
<dbReference type="SMART" id="SM00474">
    <property type="entry name" value="35EXOc"/>
    <property type="match status" value="1"/>
</dbReference>
<dbReference type="AlphaFoldDB" id="A0ABC8S346"/>
<sequence>MEYTDQKPLTTHFVSATDSPGFTHLSWALPRSSVIGLDAEWKPIRTRQDTFPTVCLLQIACRLVGNDDSTAQQNESLVFLLDLSTIPLSSIYELMKDVFVSPHILKLGFLFKQDLVFLSSTFCSQGCDPGFDRVEPYFDIASIYNYLQHNQPGRKMPKETKGLSTICEEILGFSLSKKLQCSDWSCRPLTEEQKAYAAADAHCLLEIFNFFQVKVAKEGHSSNLDLEALELVRAVSS</sequence>
<dbReference type="InterPro" id="IPR036397">
    <property type="entry name" value="RNaseH_sf"/>
</dbReference>
<dbReference type="SUPFAM" id="SSF53098">
    <property type="entry name" value="Ribonuclease H-like"/>
    <property type="match status" value="1"/>
</dbReference>
<dbReference type="EMBL" id="CAUOFW020002158">
    <property type="protein sequence ID" value="CAK9151579.1"/>
    <property type="molecule type" value="Genomic_DNA"/>
</dbReference>
<proteinExistence type="predicted"/>
<dbReference type="PANTHER" id="PTHR47765:SF2">
    <property type="entry name" value="EXONUCLEASE MUT-7 HOMOLOG"/>
    <property type="match status" value="1"/>
</dbReference>
<accession>A0ABC8S346</accession>
<evidence type="ECO:0000259" key="1">
    <source>
        <dbReference type="SMART" id="SM00474"/>
    </source>
</evidence>